<dbReference type="GeneID" id="37643586"/>
<feature type="transmembrane region" description="Helical" evidence="6">
    <location>
        <begin position="30"/>
        <end position="47"/>
    </location>
</feature>
<dbReference type="PANTHER" id="PTHR21716:SF4">
    <property type="entry name" value="TRANSMEMBRANE PROTEIN 245"/>
    <property type="match status" value="1"/>
</dbReference>
<dbReference type="GO" id="GO:0016020">
    <property type="term" value="C:membrane"/>
    <property type="evidence" value="ECO:0007669"/>
    <property type="project" value="UniProtKB-SubCell"/>
</dbReference>
<keyword evidence="4 6" id="KW-1133">Transmembrane helix</keyword>
<dbReference type="Proteomes" id="UP000258707">
    <property type="component" value="Chromosome"/>
</dbReference>
<keyword evidence="3 6" id="KW-0812">Transmembrane</keyword>
<dbReference type="OrthoDB" id="137390at2157"/>
<evidence type="ECO:0000256" key="6">
    <source>
        <dbReference type="SAM" id="Phobius"/>
    </source>
</evidence>
<reference evidence="9" key="2">
    <citation type="submission" date="2018-02" db="EMBL/GenBank/DDBJ databases">
        <title>Phenotypic and genomic properties of facultatively anaerobic sulfur-reducing natronoarchaea from hypersaline soda lakes.</title>
        <authorList>
            <person name="Sorokin D.Y."/>
            <person name="Kublanov I.V."/>
            <person name="Roman P."/>
            <person name="Sinninghe Damste J.S."/>
            <person name="Golyshin P.N."/>
            <person name="Rojo D."/>
            <person name="Ciordia S."/>
            <person name="Mena M.D.C."/>
            <person name="Ferrer M."/>
            <person name="Messina E."/>
            <person name="Smedile F."/>
            <person name="La Spada G."/>
            <person name="La Cono V."/>
            <person name="Yakimov M.M."/>
        </authorList>
    </citation>
    <scope>NUCLEOTIDE SEQUENCE [LARGE SCALE GENOMIC DNA]</scope>
    <source>
        <strain evidence="9">AArc-Mg</strain>
    </source>
</reference>
<evidence type="ECO:0000256" key="1">
    <source>
        <dbReference type="ARBA" id="ARBA00004141"/>
    </source>
</evidence>
<dbReference type="KEGG" id="nan:AArc1_2999"/>
<dbReference type="EMBL" id="CP027033">
    <property type="protein sequence ID" value="AXR83080.1"/>
    <property type="molecule type" value="Genomic_DNA"/>
</dbReference>
<sequence length="358" mass="38555">MNLRLGFLLVLLAFLGAVSALLVLPLLQYVLAAALLAFVLFPLHERLESRPVSMGNREVTIDPRVSAGVVTAFGIVAAVLPVLFLSVILLQTTLSFLEDVREAETIEEIRAFARELGLDETTIAELEGHLLTEVDGMLEQGVELVLQELLRLVNLSVQVGLGLLVLVFLLYYLLVDGRRLVAWAGSVAPIDDDVRESLFAEVDGVTWAVMKSHVLVALVEGVLGGLGLYLVGVPNVAFWTVMMIVVSFLPAIGIWLVWAPAVGYLVLIGEPLNAVLLLAYGVAVLSVVDNYLRAILVDIESGVHPAVVLLGVIGGVYLFGILGLFLGPVLLATFKAVLEVFGDVYDPQVERPDGQSRS</sequence>
<comment type="similarity">
    <text evidence="2">Belongs to the autoinducer-2 exporter (AI-2E) (TC 2.A.86) family.</text>
</comment>
<evidence type="ECO:0000313" key="8">
    <source>
        <dbReference type="EMBL" id="AXR83080.1"/>
    </source>
</evidence>
<feature type="transmembrane region" description="Helical" evidence="6">
    <location>
        <begin position="67"/>
        <end position="90"/>
    </location>
</feature>
<feature type="transmembrane region" description="Helical" evidence="6">
    <location>
        <begin position="155"/>
        <end position="174"/>
    </location>
</feature>
<dbReference type="RefSeq" id="WP_117365287.1">
    <property type="nucleotide sequence ID" value="NZ_CP024047.1"/>
</dbReference>
<dbReference type="InterPro" id="IPR002549">
    <property type="entry name" value="AI-2E-like"/>
</dbReference>
<dbReference type="KEGG" id="nag:AArcMg_3093"/>
<evidence type="ECO:0000256" key="4">
    <source>
        <dbReference type="ARBA" id="ARBA00022989"/>
    </source>
</evidence>
<feature type="transmembrane region" description="Helical" evidence="6">
    <location>
        <begin position="265"/>
        <end position="288"/>
    </location>
</feature>
<reference evidence="10" key="1">
    <citation type="submission" date="2017-10" db="EMBL/GenBank/DDBJ databases">
        <title>Phenotypic and genomic properties of facultatively anaerobic sulfur-reducing natronoarchaea from hypersaline soda lakes.</title>
        <authorList>
            <person name="Sorokin D.Y."/>
            <person name="Kublanov I.V."/>
            <person name="Roman P."/>
            <person name="Sinninghe Damste J.S."/>
            <person name="Golyshin P.N."/>
            <person name="Rojo D."/>
            <person name="Ciordia S."/>
            <person name="Mena Md.C."/>
            <person name="Ferrer M."/>
            <person name="Messina E."/>
            <person name="Smedile F."/>
            <person name="La Spada G."/>
            <person name="La Cono V."/>
            <person name="Yakimov M.M."/>
        </authorList>
    </citation>
    <scope>NUCLEOTIDE SEQUENCE [LARGE SCALE GENOMIC DNA]</scope>
    <source>
        <strain evidence="10">AArc1</strain>
    </source>
</reference>
<dbReference type="PANTHER" id="PTHR21716">
    <property type="entry name" value="TRANSMEMBRANE PROTEIN"/>
    <property type="match status" value="1"/>
</dbReference>
<keyword evidence="9" id="KW-1185">Reference proteome</keyword>
<accession>A0A346PU85</accession>
<evidence type="ECO:0000256" key="3">
    <source>
        <dbReference type="ARBA" id="ARBA00022692"/>
    </source>
</evidence>
<gene>
    <name evidence="7" type="ORF">AArc1_2999</name>
    <name evidence="8" type="ORF">AArcMg_3093</name>
</gene>
<feature type="transmembrane region" description="Helical" evidence="6">
    <location>
        <begin position="237"/>
        <end position="258"/>
    </location>
</feature>
<accession>A0A346PIG2</accession>
<feature type="transmembrane region" description="Helical" evidence="6">
    <location>
        <begin position="308"/>
        <end position="331"/>
    </location>
</feature>
<name>A0A346PU85_9EURY</name>
<evidence type="ECO:0000313" key="7">
    <source>
        <dbReference type="EMBL" id="AXR79307.1"/>
    </source>
</evidence>
<dbReference type="Proteomes" id="UP000258613">
    <property type="component" value="Chromosome"/>
</dbReference>
<organism evidence="8 9">
    <name type="scientific">Natrarchaeobaculum sulfurireducens</name>
    <dbReference type="NCBI Taxonomy" id="2044521"/>
    <lineage>
        <taxon>Archaea</taxon>
        <taxon>Methanobacteriati</taxon>
        <taxon>Methanobacteriota</taxon>
        <taxon>Stenosarchaea group</taxon>
        <taxon>Halobacteria</taxon>
        <taxon>Halobacteriales</taxon>
        <taxon>Natrialbaceae</taxon>
        <taxon>Natrarchaeobaculum</taxon>
    </lineage>
</organism>
<evidence type="ECO:0000256" key="5">
    <source>
        <dbReference type="ARBA" id="ARBA00023136"/>
    </source>
</evidence>
<evidence type="ECO:0000313" key="9">
    <source>
        <dbReference type="Proteomes" id="UP000258613"/>
    </source>
</evidence>
<evidence type="ECO:0000256" key="2">
    <source>
        <dbReference type="ARBA" id="ARBA00009773"/>
    </source>
</evidence>
<feature type="transmembrane region" description="Helical" evidence="6">
    <location>
        <begin position="214"/>
        <end position="231"/>
    </location>
</feature>
<evidence type="ECO:0000313" key="10">
    <source>
        <dbReference type="Proteomes" id="UP000258707"/>
    </source>
</evidence>
<dbReference type="EMBL" id="CP024047">
    <property type="protein sequence ID" value="AXR79307.1"/>
    <property type="molecule type" value="Genomic_DNA"/>
</dbReference>
<protein>
    <submittedName>
        <fullName evidence="8">Membrane protein</fullName>
    </submittedName>
    <submittedName>
        <fullName evidence="7">PurR-regulated permease PerM</fullName>
    </submittedName>
</protein>
<dbReference type="AlphaFoldDB" id="A0A346PU85"/>
<keyword evidence="5 6" id="KW-0472">Membrane</keyword>
<dbReference type="Pfam" id="PF01594">
    <property type="entry name" value="AI-2E_transport"/>
    <property type="match status" value="1"/>
</dbReference>
<proteinExistence type="inferred from homology"/>
<comment type="subcellular location">
    <subcellularLocation>
        <location evidence="1">Membrane</location>
        <topology evidence="1">Multi-pass membrane protein</topology>
    </subcellularLocation>
</comment>
<reference evidence="8" key="3">
    <citation type="journal article" date="2019" name="Int. J. Syst. Evol. Microbiol.">
        <title>Natronolimnobius sulfurireducens sp. nov. and Halalkaliarchaeum desulfuricum gen. nov., sp. nov., the first sulfur-respiring alkaliphilic haloarchaea from hypersaline alkaline lakes.</title>
        <authorList>
            <person name="Sorokin D.Y."/>
            <person name="Yakimov M."/>
            <person name="Messina E."/>
            <person name="Merkel A.Y."/>
            <person name="Bale N.J."/>
            <person name="Sinninghe Damste J.S."/>
        </authorList>
    </citation>
    <scope>NUCLEOTIDE SEQUENCE</scope>
    <source>
        <strain evidence="8">AArc-Mg</strain>
        <strain evidence="7">AArc1</strain>
    </source>
</reference>